<sequence length="374" mass="40262">MRRLFVSSVPGEKPGASDRVFAPLFSPSSAPFGALGQATENAGRDSRGDTTHSPEGRKEEVKSICFNQDASCIAVATTRGFCIYTTDPVQKTFSRDLRRDFRASAQASDPTSSRCEGGLLIVEMLYTCNILALVGEGPGAAQWLRREQGNETETRWCRDVCVLWDDRQEKAVVQLQFHSPIRGVQMLKEVLIVILTEKVCVYRLRDLLLLDTVATAPNPTAVCACASLQSAAVPVSSASASSSPSLSSSTSSSRAAPASAGSAGRGDTQSDRAPSSQVLVACPATWGSMKMAGLFRSKKGKNREDLDGKLTGFLSFVNFSQLFKLGACSSSYTAKTRAGHFLARTPQARRRPPVTLSDPPEARFLKVKEDTKPP</sequence>
<evidence type="ECO:0000256" key="3">
    <source>
        <dbReference type="SAM" id="MobiDB-lite"/>
    </source>
</evidence>
<dbReference type="AlphaFoldDB" id="A0A086M268"/>
<dbReference type="Proteomes" id="UP000028834">
    <property type="component" value="Unassembled WGS sequence"/>
</dbReference>
<keyword evidence="2" id="KW-0677">Repeat</keyword>
<dbReference type="InterPro" id="IPR048720">
    <property type="entry name" value="PROPPIN"/>
</dbReference>
<feature type="region of interest" description="Disordered" evidence="3">
    <location>
        <begin position="32"/>
        <end position="58"/>
    </location>
</feature>
<name>A0A086M268_TOXGO</name>
<keyword evidence="1" id="KW-0853">WD repeat</keyword>
<evidence type="ECO:0000256" key="2">
    <source>
        <dbReference type="ARBA" id="ARBA00022737"/>
    </source>
</evidence>
<organism evidence="4 5">
    <name type="scientific">Toxoplasma gondii RUB</name>
    <dbReference type="NCBI Taxonomy" id="935652"/>
    <lineage>
        <taxon>Eukaryota</taxon>
        <taxon>Sar</taxon>
        <taxon>Alveolata</taxon>
        <taxon>Apicomplexa</taxon>
        <taxon>Conoidasida</taxon>
        <taxon>Coccidia</taxon>
        <taxon>Eucoccidiorida</taxon>
        <taxon>Eimeriorina</taxon>
        <taxon>Sarcocystidae</taxon>
        <taxon>Toxoplasma</taxon>
    </lineage>
</organism>
<comment type="caution">
    <text evidence="4">The sequence shown here is derived from an EMBL/GenBank/DDBJ whole genome shotgun (WGS) entry which is preliminary data.</text>
</comment>
<feature type="compositionally biased region" description="Basic and acidic residues" evidence="3">
    <location>
        <begin position="42"/>
        <end position="58"/>
    </location>
</feature>
<evidence type="ECO:0000313" key="5">
    <source>
        <dbReference type="Proteomes" id="UP000028834"/>
    </source>
</evidence>
<reference evidence="4 5" key="1">
    <citation type="submission" date="2014-05" db="EMBL/GenBank/DDBJ databases">
        <authorList>
            <person name="Sibley D."/>
            <person name="Venepally P."/>
            <person name="Karamycheva S."/>
            <person name="Hadjithomas M."/>
            <person name="Khan A."/>
            <person name="Brunk B."/>
            <person name="Roos D."/>
            <person name="Caler E."/>
            <person name="Lorenzi H."/>
        </authorList>
    </citation>
    <scope>NUCLEOTIDE SEQUENCE [LARGE SCALE GENOMIC DNA]</scope>
    <source>
        <strain evidence="4 5">RUB</strain>
    </source>
</reference>
<feature type="region of interest" description="Disordered" evidence="3">
    <location>
        <begin position="346"/>
        <end position="374"/>
    </location>
</feature>
<dbReference type="VEuPathDB" id="ToxoDB:TGRUB_220160A"/>
<feature type="region of interest" description="Disordered" evidence="3">
    <location>
        <begin position="1"/>
        <end position="20"/>
    </location>
</feature>
<feature type="compositionally biased region" description="Low complexity" evidence="3">
    <location>
        <begin position="240"/>
        <end position="262"/>
    </location>
</feature>
<accession>A0A086M268</accession>
<proteinExistence type="predicted"/>
<feature type="compositionally biased region" description="Basic and acidic residues" evidence="3">
    <location>
        <begin position="360"/>
        <end position="374"/>
    </location>
</feature>
<evidence type="ECO:0000256" key="1">
    <source>
        <dbReference type="ARBA" id="ARBA00022574"/>
    </source>
</evidence>
<dbReference type="EMBL" id="AFYV02001096">
    <property type="protein sequence ID" value="KFG62986.1"/>
    <property type="molecule type" value="Genomic_DNA"/>
</dbReference>
<dbReference type="PANTHER" id="PTHR11227">
    <property type="entry name" value="WD-REPEAT PROTEIN INTERACTING WITH PHOSPHOINOSIDES WIPI -RELATED"/>
    <property type="match status" value="1"/>
</dbReference>
<feature type="region of interest" description="Disordered" evidence="3">
    <location>
        <begin position="240"/>
        <end position="276"/>
    </location>
</feature>
<evidence type="ECO:0000313" key="4">
    <source>
        <dbReference type="EMBL" id="KFG62986.1"/>
    </source>
</evidence>
<protein>
    <submittedName>
        <fullName evidence="4">WD domain-containing protein</fullName>
    </submittedName>
</protein>
<gene>
    <name evidence="4" type="ORF">TGRUB_220160A</name>
</gene>